<keyword evidence="2" id="KW-1185">Reference proteome</keyword>
<sequence length="69" mass="7393">MQGAQLVDIDLGYRTVATVEQFVAAGEPLVEAVQIREFIEGYIATMTGHSPVAYVLTCPTGWVPTPVAN</sequence>
<gene>
    <name evidence="1" type="ORF">GCM10011588_61100</name>
</gene>
<evidence type="ECO:0000313" key="2">
    <source>
        <dbReference type="Proteomes" id="UP000638263"/>
    </source>
</evidence>
<dbReference type="Proteomes" id="UP000638263">
    <property type="component" value="Unassembled WGS sequence"/>
</dbReference>
<organism evidence="1 2">
    <name type="scientific">Nocardia jinanensis</name>
    <dbReference type="NCBI Taxonomy" id="382504"/>
    <lineage>
        <taxon>Bacteria</taxon>
        <taxon>Bacillati</taxon>
        <taxon>Actinomycetota</taxon>
        <taxon>Actinomycetes</taxon>
        <taxon>Mycobacteriales</taxon>
        <taxon>Nocardiaceae</taxon>
        <taxon>Nocardia</taxon>
    </lineage>
</organism>
<accession>A0A917RV82</accession>
<dbReference type="EMBL" id="BMMH01000021">
    <property type="protein sequence ID" value="GGL38287.1"/>
    <property type="molecule type" value="Genomic_DNA"/>
</dbReference>
<name>A0A917RV82_9NOCA</name>
<reference evidence="1" key="2">
    <citation type="submission" date="2020-09" db="EMBL/GenBank/DDBJ databases">
        <authorList>
            <person name="Sun Q."/>
            <person name="Zhou Y."/>
        </authorList>
    </citation>
    <scope>NUCLEOTIDE SEQUENCE</scope>
    <source>
        <strain evidence="1">CGMCC 4.3508</strain>
    </source>
</reference>
<dbReference type="AlphaFoldDB" id="A0A917RV82"/>
<evidence type="ECO:0000313" key="1">
    <source>
        <dbReference type="EMBL" id="GGL38287.1"/>
    </source>
</evidence>
<reference evidence="1" key="1">
    <citation type="journal article" date="2014" name="Int. J. Syst. Evol. Microbiol.">
        <title>Complete genome sequence of Corynebacterium casei LMG S-19264T (=DSM 44701T), isolated from a smear-ripened cheese.</title>
        <authorList>
            <consortium name="US DOE Joint Genome Institute (JGI-PGF)"/>
            <person name="Walter F."/>
            <person name="Albersmeier A."/>
            <person name="Kalinowski J."/>
            <person name="Ruckert C."/>
        </authorList>
    </citation>
    <scope>NUCLEOTIDE SEQUENCE</scope>
    <source>
        <strain evidence="1">CGMCC 4.3508</strain>
    </source>
</reference>
<proteinExistence type="predicted"/>
<protein>
    <submittedName>
        <fullName evidence="1">Uncharacterized protein</fullName>
    </submittedName>
</protein>
<comment type="caution">
    <text evidence="1">The sequence shown here is derived from an EMBL/GenBank/DDBJ whole genome shotgun (WGS) entry which is preliminary data.</text>
</comment>